<dbReference type="SUPFAM" id="SSF81923">
    <property type="entry name" value="Double Clp-N motif"/>
    <property type="match status" value="1"/>
</dbReference>
<feature type="transmembrane region" description="Helical" evidence="2">
    <location>
        <begin position="330"/>
        <end position="353"/>
    </location>
</feature>
<feature type="transmembrane region" description="Helical" evidence="2">
    <location>
        <begin position="192"/>
        <end position="211"/>
    </location>
</feature>
<evidence type="ECO:0000256" key="2">
    <source>
        <dbReference type="SAM" id="Phobius"/>
    </source>
</evidence>
<reference evidence="4 5" key="1">
    <citation type="submission" date="2017-06" db="EMBL/GenBank/DDBJ databases">
        <authorList>
            <person name="Kim H.J."/>
            <person name="Triplett B.A."/>
        </authorList>
    </citation>
    <scope>NUCLEOTIDE SEQUENCE [LARGE SCALE GENOMIC DNA]</scope>
    <source>
        <strain evidence="4 5">DSM 43151</strain>
    </source>
</reference>
<feature type="domain" description="Clp R" evidence="3">
    <location>
        <begin position="1"/>
        <end position="162"/>
    </location>
</feature>
<dbReference type="InterPro" id="IPR004176">
    <property type="entry name" value="Clp_R_N"/>
</dbReference>
<keyword evidence="2" id="KW-0472">Membrane</keyword>
<proteinExistence type="predicted"/>
<feature type="transmembrane region" description="Helical" evidence="2">
    <location>
        <begin position="217"/>
        <end position="236"/>
    </location>
</feature>
<dbReference type="PROSITE" id="PS51903">
    <property type="entry name" value="CLP_R"/>
    <property type="match status" value="1"/>
</dbReference>
<dbReference type="Gene3D" id="1.10.1780.10">
    <property type="entry name" value="Clp, N-terminal domain"/>
    <property type="match status" value="1"/>
</dbReference>
<dbReference type="EMBL" id="FZNR01000012">
    <property type="protein sequence ID" value="SNS24977.1"/>
    <property type="molecule type" value="Genomic_DNA"/>
</dbReference>
<gene>
    <name evidence="4" type="ORF">SAMN06264365_112158</name>
</gene>
<keyword evidence="1" id="KW-0677">Repeat</keyword>
<dbReference type="Pfam" id="PF02861">
    <property type="entry name" value="Clp_N"/>
    <property type="match status" value="1"/>
</dbReference>
<name>A0A239CY56_9ACTN</name>
<evidence type="ECO:0000313" key="4">
    <source>
        <dbReference type="EMBL" id="SNS24977.1"/>
    </source>
</evidence>
<keyword evidence="2" id="KW-0812">Transmembrane</keyword>
<sequence>MRVTDQALRVLVLAAEEAHGSGETPVTGYHLLLGLADGEGGARHVLDVSAARLRAPAPPPPGEVALAGEAVAGVEAGVAGEIDGASSPAVREIAGGSFPSAKEIADRAVSHAQASGRDYATTTDLLFAALGPDDGPAAALLRAAGVDPARIRAALTEQDHATCCAESGISKIRPILAGMGSHAARMPGRFRAAAGLLPVLLLYAVVVAVTWDSAGPETVLVIGALAWLVMGPLFQLRVRQQTRASLASTPETLIVPAGIRPLLDRLGVRDLEVRRRPGVAADRCLRLGRRAWLVISGNTEDHPEWAGFVLWHEIAHLARRDILMSQIRPAAWFSVYCAALISVDFRALAIVVVGGPLLIVAQRWWSELACDRLAVRFAGTAALHGWVADQREIQRIARRQGVQERWSWLTHPPLALRTALHPHSPAADPVASPA</sequence>
<keyword evidence="2" id="KW-1133">Transmembrane helix</keyword>
<keyword evidence="5" id="KW-1185">Reference proteome</keyword>
<dbReference type="InterPro" id="IPR036628">
    <property type="entry name" value="Clp_N_dom_sf"/>
</dbReference>
<dbReference type="Proteomes" id="UP000198415">
    <property type="component" value="Unassembled WGS sequence"/>
</dbReference>
<accession>A0A239CY56</accession>
<organism evidence="4 5">
    <name type="scientific">Actinoplanes regularis</name>
    <dbReference type="NCBI Taxonomy" id="52697"/>
    <lineage>
        <taxon>Bacteria</taxon>
        <taxon>Bacillati</taxon>
        <taxon>Actinomycetota</taxon>
        <taxon>Actinomycetes</taxon>
        <taxon>Micromonosporales</taxon>
        <taxon>Micromonosporaceae</taxon>
        <taxon>Actinoplanes</taxon>
    </lineage>
</organism>
<dbReference type="AlphaFoldDB" id="A0A239CY56"/>
<evidence type="ECO:0000259" key="3">
    <source>
        <dbReference type="PROSITE" id="PS51903"/>
    </source>
</evidence>
<evidence type="ECO:0000313" key="5">
    <source>
        <dbReference type="Proteomes" id="UP000198415"/>
    </source>
</evidence>
<evidence type="ECO:0000256" key="1">
    <source>
        <dbReference type="PROSITE-ProRule" id="PRU01251"/>
    </source>
</evidence>
<protein>
    <submittedName>
        <fullName evidence="4">Clp amino terminal domain-containing protein, pathogenicity island component</fullName>
    </submittedName>
</protein>